<dbReference type="PROSITE" id="PS51257">
    <property type="entry name" value="PROKAR_LIPOPROTEIN"/>
    <property type="match status" value="1"/>
</dbReference>
<dbReference type="InterPro" id="IPR037873">
    <property type="entry name" value="BamE-like"/>
</dbReference>
<protein>
    <submittedName>
        <fullName evidence="5">Outer membrane protein assembly factor BamE</fullName>
    </submittedName>
</protein>
<feature type="domain" description="Outer membrane protein assembly factor BamE" evidence="4">
    <location>
        <begin position="81"/>
        <end position="107"/>
    </location>
</feature>
<evidence type="ECO:0000259" key="4">
    <source>
        <dbReference type="Pfam" id="PF04355"/>
    </source>
</evidence>
<dbReference type="Gene3D" id="3.30.1450.10">
    <property type="match status" value="1"/>
</dbReference>
<name>A0ABX2IG11_9RHOO</name>
<sequence>MKSWNWLAALLLLSACASANLEGIKPGSITLEQMRAREKPTAEWPNQDGTVTLEYADRPGTQQNVMMDFNSKGLLTDSYIVITQENLVRIRIGMTRQEVKRILGTPNKIWRNQPSVGEVWEWPLDSKNQGDPQSVILVIFHPSVDAVTRVARDNRFP</sequence>
<comment type="caution">
    <text evidence="5">The sequence shown here is derived from an EMBL/GenBank/DDBJ whole genome shotgun (WGS) entry which is preliminary data.</text>
</comment>
<evidence type="ECO:0000313" key="5">
    <source>
        <dbReference type="EMBL" id="NSL55641.1"/>
    </source>
</evidence>
<feature type="chain" id="PRO_5047465764" evidence="3">
    <location>
        <begin position="20"/>
        <end position="157"/>
    </location>
</feature>
<dbReference type="InterPro" id="IPR007450">
    <property type="entry name" value="BamE_dom"/>
</dbReference>
<dbReference type="RefSeq" id="WP_170022062.1">
    <property type="nucleotide sequence ID" value="NZ_JABCSC020000003.1"/>
</dbReference>
<dbReference type="EMBL" id="JABCSC020000003">
    <property type="protein sequence ID" value="NSL55641.1"/>
    <property type="molecule type" value="Genomic_DNA"/>
</dbReference>
<organism evidence="5 6">
    <name type="scientific">Uliginosibacterium aquaticum</name>
    <dbReference type="NCBI Taxonomy" id="2731212"/>
    <lineage>
        <taxon>Bacteria</taxon>
        <taxon>Pseudomonadati</taxon>
        <taxon>Pseudomonadota</taxon>
        <taxon>Betaproteobacteria</taxon>
        <taxon>Rhodocyclales</taxon>
        <taxon>Zoogloeaceae</taxon>
        <taxon>Uliginosibacterium</taxon>
    </lineage>
</organism>
<evidence type="ECO:0000313" key="6">
    <source>
        <dbReference type="Proteomes" id="UP000778523"/>
    </source>
</evidence>
<evidence type="ECO:0000256" key="1">
    <source>
        <dbReference type="ARBA" id="ARBA00022729"/>
    </source>
</evidence>
<keyword evidence="1 3" id="KW-0732">Signal</keyword>
<evidence type="ECO:0000256" key="2">
    <source>
        <dbReference type="ARBA" id="ARBA00023136"/>
    </source>
</evidence>
<keyword evidence="2" id="KW-0472">Membrane</keyword>
<accession>A0ABX2IG11</accession>
<dbReference type="Proteomes" id="UP000778523">
    <property type="component" value="Unassembled WGS sequence"/>
</dbReference>
<proteinExistence type="predicted"/>
<gene>
    <name evidence="5" type="primary">bamE</name>
    <name evidence="5" type="ORF">HJ583_011445</name>
</gene>
<feature type="signal peptide" evidence="3">
    <location>
        <begin position="1"/>
        <end position="19"/>
    </location>
</feature>
<reference evidence="5 6" key="1">
    <citation type="submission" date="2020-06" db="EMBL/GenBank/DDBJ databases">
        <title>Draft genome of Uliginosibacterium sp. IMCC34675.</title>
        <authorList>
            <person name="Song J."/>
        </authorList>
    </citation>
    <scope>NUCLEOTIDE SEQUENCE [LARGE SCALE GENOMIC DNA]</scope>
    <source>
        <strain evidence="5 6">IMCC34675</strain>
    </source>
</reference>
<evidence type="ECO:0000256" key="3">
    <source>
        <dbReference type="SAM" id="SignalP"/>
    </source>
</evidence>
<dbReference type="Pfam" id="PF04355">
    <property type="entry name" value="BamE"/>
    <property type="match status" value="1"/>
</dbReference>
<keyword evidence="6" id="KW-1185">Reference proteome</keyword>